<organism evidence="1 2">
    <name type="scientific">Phytophthora fragariaefolia</name>
    <dbReference type="NCBI Taxonomy" id="1490495"/>
    <lineage>
        <taxon>Eukaryota</taxon>
        <taxon>Sar</taxon>
        <taxon>Stramenopiles</taxon>
        <taxon>Oomycota</taxon>
        <taxon>Peronosporomycetes</taxon>
        <taxon>Peronosporales</taxon>
        <taxon>Peronosporaceae</taxon>
        <taxon>Phytophthora</taxon>
    </lineage>
</organism>
<gene>
    <name evidence="1" type="ORF">Pfra01_002354800</name>
</gene>
<accession>A0A9W7D7F1</accession>
<dbReference type="EMBL" id="BSXT01003858">
    <property type="protein sequence ID" value="GMF55805.1"/>
    <property type="molecule type" value="Genomic_DNA"/>
</dbReference>
<keyword evidence="2" id="KW-1185">Reference proteome</keyword>
<comment type="caution">
    <text evidence="1">The sequence shown here is derived from an EMBL/GenBank/DDBJ whole genome shotgun (WGS) entry which is preliminary data.</text>
</comment>
<evidence type="ECO:0000313" key="2">
    <source>
        <dbReference type="Proteomes" id="UP001165121"/>
    </source>
</evidence>
<sequence length="112" mass="11753">MDARQIVASTGRIPSSSQFAKSVNPSVSSHSQVTNFHVSIDVLLAVTSTTFAVWVPGTKYPFTCDIDPCGQASSAKTKLPSRVATTGPKTLATAALAVACTALHANSKWYLL</sequence>
<dbReference type="AlphaFoldDB" id="A0A9W7D7F1"/>
<reference evidence="1" key="1">
    <citation type="submission" date="2023-04" db="EMBL/GenBank/DDBJ databases">
        <title>Phytophthora fragariaefolia NBRC 109709.</title>
        <authorList>
            <person name="Ichikawa N."/>
            <person name="Sato H."/>
            <person name="Tonouchi N."/>
        </authorList>
    </citation>
    <scope>NUCLEOTIDE SEQUENCE</scope>
    <source>
        <strain evidence="1">NBRC 109709</strain>
    </source>
</reference>
<dbReference type="Proteomes" id="UP001165121">
    <property type="component" value="Unassembled WGS sequence"/>
</dbReference>
<protein>
    <submittedName>
        <fullName evidence="1">Unnamed protein product</fullName>
    </submittedName>
</protein>
<proteinExistence type="predicted"/>
<evidence type="ECO:0000313" key="1">
    <source>
        <dbReference type="EMBL" id="GMF55805.1"/>
    </source>
</evidence>
<name>A0A9W7D7F1_9STRA</name>